<organism evidence="2 3">
    <name type="scientific">Roseovarius aestuarii</name>
    <dbReference type="NCBI Taxonomy" id="475083"/>
    <lineage>
        <taxon>Bacteria</taxon>
        <taxon>Pseudomonadati</taxon>
        <taxon>Pseudomonadota</taxon>
        <taxon>Alphaproteobacteria</taxon>
        <taxon>Rhodobacterales</taxon>
        <taxon>Roseobacteraceae</taxon>
        <taxon>Roseovarius</taxon>
    </lineage>
</organism>
<dbReference type="RefSeq" id="WP_085799489.1">
    <property type="nucleotide sequence ID" value="NZ_FWXB01000003.1"/>
</dbReference>
<evidence type="ECO:0000259" key="1">
    <source>
        <dbReference type="PROSITE" id="PS51186"/>
    </source>
</evidence>
<gene>
    <name evidence="2" type="ORF">ROA7745_01370</name>
</gene>
<dbReference type="Gene3D" id="3.40.630.30">
    <property type="match status" value="1"/>
</dbReference>
<sequence length="176" mass="19803">MTLTLNIPRLETDRLILRGPEARDFEPIAAFYADESRSWGFGGPLARDDAWRWLATSIGHWALHGYGFFTMELKDTGTACGITGLWNPEGWPEPELGWILFEGFEGKGLAREGAECARHWAYSDLGMTTLTSNIKPGNDRSIALATRMGAQYERTYDNVHLGEDLLYRHPSPEALR</sequence>
<dbReference type="AlphaFoldDB" id="A0A1X7BPK0"/>
<dbReference type="SUPFAM" id="SSF55729">
    <property type="entry name" value="Acyl-CoA N-acyltransferases (Nat)"/>
    <property type="match status" value="1"/>
</dbReference>
<evidence type="ECO:0000313" key="2">
    <source>
        <dbReference type="EMBL" id="SMC11556.1"/>
    </source>
</evidence>
<dbReference type="InterPro" id="IPR016181">
    <property type="entry name" value="Acyl_CoA_acyltransferase"/>
</dbReference>
<feature type="domain" description="N-acetyltransferase" evidence="1">
    <location>
        <begin position="15"/>
        <end position="172"/>
    </location>
</feature>
<dbReference type="InterPro" id="IPR000182">
    <property type="entry name" value="GNAT_dom"/>
</dbReference>
<evidence type="ECO:0000313" key="3">
    <source>
        <dbReference type="Proteomes" id="UP000193224"/>
    </source>
</evidence>
<reference evidence="2 3" key="1">
    <citation type="submission" date="2017-03" db="EMBL/GenBank/DDBJ databases">
        <authorList>
            <person name="Afonso C.L."/>
            <person name="Miller P.J."/>
            <person name="Scott M.A."/>
            <person name="Spackman E."/>
            <person name="Goraichik I."/>
            <person name="Dimitrov K.M."/>
            <person name="Suarez D.L."/>
            <person name="Swayne D.E."/>
        </authorList>
    </citation>
    <scope>NUCLEOTIDE SEQUENCE [LARGE SCALE GENOMIC DNA]</scope>
    <source>
        <strain evidence="2 3">CECT 7745</strain>
    </source>
</reference>
<dbReference type="PROSITE" id="PS51186">
    <property type="entry name" value="GNAT"/>
    <property type="match status" value="1"/>
</dbReference>
<dbReference type="Proteomes" id="UP000193224">
    <property type="component" value="Unassembled WGS sequence"/>
</dbReference>
<keyword evidence="3" id="KW-1185">Reference proteome</keyword>
<dbReference type="PANTHER" id="PTHR43792">
    <property type="entry name" value="GNAT FAMILY, PUTATIVE (AFU_ORTHOLOGUE AFUA_3G00765)-RELATED-RELATED"/>
    <property type="match status" value="1"/>
</dbReference>
<dbReference type="InterPro" id="IPR051531">
    <property type="entry name" value="N-acetyltransferase"/>
</dbReference>
<dbReference type="EMBL" id="FWXB01000003">
    <property type="protein sequence ID" value="SMC11556.1"/>
    <property type="molecule type" value="Genomic_DNA"/>
</dbReference>
<accession>A0A1X7BPK0</accession>
<dbReference type="OrthoDB" id="6293260at2"/>
<proteinExistence type="predicted"/>
<dbReference type="Pfam" id="PF13302">
    <property type="entry name" value="Acetyltransf_3"/>
    <property type="match status" value="1"/>
</dbReference>
<protein>
    <recommendedName>
        <fullName evidence="1">N-acetyltransferase domain-containing protein</fullName>
    </recommendedName>
</protein>
<dbReference type="GO" id="GO:0016747">
    <property type="term" value="F:acyltransferase activity, transferring groups other than amino-acyl groups"/>
    <property type="evidence" value="ECO:0007669"/>
    <property type="project" value="InterPro"/>
</dbReference>
<name>A0A1X7BPK0_9RHOB</name>
<dbReference type="PANTHER" id="PTHR43792:SF1">
    <property type="entry name" value="N-ACETYLTRANSFERASE DOMAIN-CONTAINING PROTEIN"/>
    <property type="match status" value="1"/>
</dbReference>